<organism evidence="1 2">
    <name type="scientific">Phyllosticta paracitricarpa</name>
    <dbReference type="NCBI Taxonomy" id="2016321"/>
    <lineage>
        <taxon>Eukaryota</taxon>
        <taxon>Fungi</taxon>
        <taxon>Dikarya</taxon>
        <taxon>Ascomycota</taxon>
        <taxon>Pezizomycotina</taxon>
        <taxon>Dothideomycetes</taxon>
        <taxon>Dothideomycetes incertae sedis</taxon>
        <taxon>Botryosphaeriales</taxon>
        <taxon>Phyllostictaceae</taxon>
        <taxon>Phyllosticta</taxon>
    </lineage>
</organism>
<keyword evidence="2" id="KW-1185">Reference proteome</keyword>
<comment type="caution">
    <text evidence="1">The sequence shown here is derived from an EMBL/GenBank/DDBJ whole genome shotgun (WGS) entry which is preliminary data.</text>
</comment>
<dbReference type="Proteomes" id="UP001367316">
    <property type="component" value="Unassembled WGS sequence"/>
</dbReference>
<sequence length="93" mass="10050">MSGVMGVGVGVGVSLFGSAPTRESRDTVSDDLEKDYSHDSAWGKELFRAQDKVELDRVGNLHDTPKSWIIVAKGGAHSAAHVDSYGYCTHLSW</sequence>
<evidence type="ECO:0000313" key="1">
    <source>
        <dbReference type="EMBL" id="KAK7607466.1"/>
    </source>
</evidence>
<accession>A0ABR1N0G8</accession>
<name>A0ABR1N0G8_9PEZI</name>
<dbReference type="EMBL" id="JBBPBF010000036">
    <property type="protein sequence ID" value="KAK7607466.1"/>
    <property type="molecule type" value="Genomic_DNA"/>
</dbReference>
<proteinExistence type="predicted"/>
<reference evidence="1 2" key="1">
    <citation type="submission" date="2024-04" db="EMBL/GenBank/DDBJ databases">
        <title>Phyllosticta paracitricarpa is synonymous to the EU quarantine fungus P. citricarpa based on phylogenomic analyses.</title>
        <authorList>
            <consortium name="Lawrence Berkeley National Laboratory"/>
            <person name="Van ingen-buijs V.A."/>
            <person name="Van westerhoven A.C."/>
            <person name="Haridas S."/>
            <person name="Skiadas P."/>
            <person name="Martin F."/>
            <person name="Groenewald J.Z."/>
            <person name="Crous P.W."/>
            <person name="Seidl M.F."/>
        </authorList>
    </citation>
    <scope>NUCLEOTIDE SEQUENCE [LARGE SCALE GENOMIC DNA]</scope>
    <source>
        <strain evidence="1 2">CBS 141358</strain>
    </source>
</reference>
<gene>
    <name evidence="1" type="ORF">JOL62DRAFT_615241</name>
</gene>
<protein>
    <submittedName>
        <fullName evidence="1">Uncharacterized protein</fullName>
    </submittedName>
</protein>
<evidence type="ECO:0000313" key="2">
    <source>
        <dbReference type="Proteomes" id="UP001367316"/>
    </source>
</evidence>